<comment type="caution">
    <text evidence="2">The sequence shown here is derived from an EMBL/GenBank/DDBJ whole genome shotgun (WGS) entry which is preliminary data.</text>
</comment>
<organism evidence="2 3">
    <name type="scientific">Mycena sanguinolenta</name>
    <dbReference type="NCBI Taxonomy" id="230812"/>
    <lineage>
        <taxon>Eukaryota</taxon>
        <taxon>Fungi</taxon>
        <taxon>Dikarya</taxon>
        <taxon>Basidiomycota</taxon>
        <taxon>Agaricomycotina</taxon>
        <taxon>Agaricomycetes</taxon>
        <taxon>Agaricomycetidae</taxon>
        <taxon>Agaricales</taxon>
        <taxon>Marasmiineae</taxon>
        <taxon>Mycenaceae</taxon>
        <taxon>Mycena</taxon>
    </lineage>
</organism>
<accession>A0A8H7DIV7</accession>
<dbReference type="OrthoDB" id="3045986at2759"/>
<feature type="compositionally biased region" description="Low complexity" evidence="1">
    <location>
        <begin position="14"/>
        <end position="26"/>
    </location>
</feature>
<dbReference type="AlphaFoldDB" id="A0A8H7DIV7"/>
<protein>
    <submittedName>
        <fullName evidence="2">Uncharacterized protein</fullName>
    </submittedName>
</protein>
<dbReference type="EMBL" id="JACAZH010000001">
    <property type="protein sequence ID" value="KAF7377019.1"/>
    <property type="molecule type" value="Genomic_DNA"/>
</dbReference>
<sequence>MDEQPNPNAEYTHSSTSEAESPSPASAMFSHSQQFTVMGGTFSNITNHYAASPSLPPDLRIIPLGDMDLRHQIRVDERTGVAYSQRQRGCVRQVHFAKVRIDGRKSRVTVAMYQGDGAEEEWRQDIAKHMALRQPPEYCSDLWCCKFKRYTCHAFQ</sequence>
<evidence type="ECO:0000313" key="2">
    <source>
        <dbReference type="EMBL" id="KAF7377019.1"/>
    </source>
</evidence>
<evidence type="ECO:0000313" key="3">
    <source>
        <dbReference type="Proteomes" id="UP000623467"/>
    </source>
</evidence>
<name>A0A8H7DIV7_9AGAR</name>
<feature type="compositionally biased region" description="Polar residues" evidence="1">
    <location>
        <begin position="1"/>
        <end position="13"/>
    </location>
</feature>
<evidence type="ECO:0000256" key="1">
    <source>
        <dbReference type="SAM" id="MobiDB-lite"/>
    </source>
</evidence>
<dbReference type="Proteomes" id="UP000623467">
    <property type="component" value="Unassembled WGS sequence"/>
</dbReference>
<feature type="region of interest" description="Disordered" evidence="1">
    <location>
        <begin position="1"/>
        <end position="26"/>
    </location>
</feature>
<proteinExistence type="predicted"/>
<gene>
    <name evidence="2" type="ORF">MSAN_00119900</name>
</gene>
<keyword evidence="3" id="KW-1185">Reference proteome</keyword>
<reference evidence="2" key="1">
    <citation type="submission" date="2020-05" db="EMBL/GenBank/DDBJ databases">
        <title>Mycena genomes resolve the evolution of fungal bioluminescence.</title>
        <authorList>
            <person name="Tsai I.J."/>
        </authorList>
    </citation>
    <scope>NUCLEOTIDE SEQUENCE</scope>
    <source>
        <strain evidence="2">160909Yilan</strain>
    </source>
</reference>